<comment type="caution">
    <text evidence="1">The sequence shown here is derived from an EMBL/GenBank/DDBJ whole genome shotgun (WGS) entry which is preliminary data.</text>
</comment>
<proteinExistence type="predicted"/>
<accession>A0A6M1R4S5</accession>
<name>A0A6M1R4S5_9ACTN</name>
<gene>
    <name evidence="1" type="ORF">G5C66_07845</name>
</gene>
<evidence type="ECO:0000313" key="2">
    <source>
        <dbReference type="Proteomes" id="UP000483261"/>
    </source>
</evidence>
<dbReference type="Proteomes" id="UP000483261">
    <property type="component" value="Unassembled WGS sequence"/>
</dbReference>
<dbReference type="EMBL" id="JAALAA010000005">
    <property type="protein sequence ID" value="NGN92648.1"/>
    <property type="molecule type" value="Genomic_DNA"/>
</dbReference>
<protein>
    <recommendedName>
        <fullName evidence="3">DUF3168 domain-containing protein</fullName>
    </recommendedName>
</protein>
<reference evidence="1 2" key="1">
    <citation type="submission" date="2020-02" db="EMBL/GenBank/DDBJ databases">
        <title>Whole-genome analyses of novel actinobacteria.</title>
        <authorList>
            <person name="Sahin N."/>
        </authorList>
    </citation>
    <scope>NUCLEOTIDE SEQUENCE [LARGE SCALE GENOMIC DNA]</scope>
    <source>
        <strain evidence="1 2">KC13</strain>
    </source>
</reference>
<organism evidence="1 2">
    <name type="scientific">Nocardioides turkmenicus</name>
    <dbReference type="NCBI Taxonomy" id="2711220"/>
    <lineage>
        <taxon>Bacteria</taxon>
        <taxon>Bacillati</taxon>
        <taxon>Actinomycetota</taxon>
        <taxon>Actinomycetes</taxon>
        <taxon>Propionibacteriales</taxon>
        <taxon>Nocardioidaceae</taxon>
        <taxon>Nocardioides</taxon>
    </lineage>
</organism>
<dbReference type="AlphaFoldDB" id="A0A6M1R4S5"/>
<keyword evidence="2" id="KW-1185">Reference proteome</keyword>
<evidence type="ECO:0008006" key="3">
    <source>
        <dbReference type="Google" id="ProtNLM"/>
    </source>
</evidence>
<sequence>MTAREDIAAAASTVTGLKVTPYYRQNLTAGNGFVRFGERTRPSNGFGWLDTWEIWIASPADIEAAEKWIEANQDALLAALDPAEMLVTSLTPSELVLGSVNTPGIVVRGVRGA</sequence>
<dbReference type="RefSeq" id="WP_165110398.1">
    <property type="nucleotide sequence ID" value="NZ_JAALAA010000005.1"/>
</dbReference>
<evidence type="ECO:0000313" key="1">
    <source>
        <dbReference type="EMBL" id="NGN92648.1"/>
    </source>
</evidence>